<keyword evidence="4" id="KW-0997">Cell inner membrane</keyword>
<organism evidence="11 12">
    <name type="scientific">Halobacillus shinanisalinarum</name>
    <dbReference type="NCBI Taxonomy" id="2932258"/>
    <lineage>
        <taxon>Bacteria</taxon>
        <taxon>Bacillati</taxon>
        <taxon>Bacillota</taxon>
        <taxon>Bacilli</taxon>
        <taxon>Bacillales</taxon>
        <taxon>Bacillaceae</taxon>
        <taxon>Halobacillus</taxon>
    </lineage>
</organism>
<sequence>MNILNKIDSLMFCMAKVSIFICMFLITINAAMRYLFNKPLTGTYEFIELFLMVILVFLSLSYTWKLKGFISITVLFNKFPLLIKNLIYFGIIILGVCFFSLIGYEGYATTVEKWLNNEVSSGVIPWPLFLSTVWVPLGCLMIVLRMFLELVIGVRNIFSIGIRSDIFEMQDEIYSNEELE</sequence>
<keyword evidence="6 9" id="KW-1133">Transmembrane helix</keyword>
<feature type="transmembrane region" description="Helical" evidence="9">
    <location>
        <begin position="46"/>
        <end position="64"/>
    </location>
</feature>
<evidence type="ECO:0000259" key="10">
    <source>
        <dbReference type="Pfam" id="PF04290"/>
    </source>
</evidence>
<evidence type="ECO:0000313" key="12">
    <source>
        <dbReference type="Proteomes" id="UP000831880"/>
    </source>
</evidence>
<gene>
    <name evidence="11" type="ORF">MUO14_15075</name>
</gene>
<name>A0ABY4GUN7_9BACI</name>
<evidence type="ECO:0000256" key="7">
    <source>
        <dbReference type="ARBA" id="ARBA00023136"/>
    </source>
</evidence>
<dbReference type="RefSeq" id="WP_244751449.1">
    <property type="nucleotide sequence ID" value="NZ_CP095074.1"/>
</dbReference>
<keyword evidence="5 9" id="KW-0812">Transmembrane</keyword>
<protein>
    <submittedName>
        <fullName evidence="11">TRAP transporter small permease</fullName>
    </submittedName>
</protein>
<proteinExistence type="inferred from homology"/>
<evidence type="ECO:0000256" key="8">
    <source>
        <dbReference type="ARBA" id="ARBA00038436"/>
    </source>
</evidence>
<feature type="transmembrane region" description="Helical" evidence="9">
    <location>
        <begin position="85"/>
        <end position="104"/>
    </location>
</feature>
<evidence type="ECO:0000256" key="6">
    <source>
        <dbReference type="ARBA" id="ARBA00022989"/>
    </source>
</evidence>
<feature type="transmembrane region" description="Helical" evidence="9">
    <location>
        <begin position="124"/>
        <end position="148"/>
    </location>
</feature>
<feature type="transmembrane region" description="Helical" evidence="9">
    <location>
        <begin position="12"/>
        <end position="34"/>
    </location>
</feature>
<evidence type="ECO:0000256" key="9">
    <source>
        <dbReference type="SAM" id="Phobius"/>
    </source>
</evidence>
<dbReference type="PANTHER" id="PTHR35011">
    <property type="entry name" value="2,3-DIKETO-L-GULONATE TRAP TRANSPORTER SMALL PERMEASE PROTEIN YIAM"/>
    <property type="match status" value="1"/>
</dbReference>
<dbReference type="Pfam" id="PF04290">
    <property type="entry name" value="DctQ"/>
    <property type="match status" value="1"/>
</dbReference>
<evidence type="ECO:0000256" key="3">
    <source>
        <dbReference type="ARBA" id="ARBA00022475"/>
    </source>
</evidence>
<evidence type="ECO:0000256" key="5">
    <source>
        <dbReference type="ARBA" id="ARBA00022692"/>
    </source>
</evidence>
<evidence type="ECO:0000256" key="2">
    <source>
        <dbReference type="ARBA" id="ARBA00022448"/>
    </source>
</evidence>
<accession>A0ABY4GUN7</accession>
<dbReference type="Proteomes" id="UP000831880">
    <property type="component" value="Chromosome"/>
</dbReference>
<evidence type="ECO:0000313" key="11">
    <source>
        <dbReference type="EMBL" id="UOQ91838.1"/>
    </source>
</evidence>
<evidence type="ECO:0000256" key="4">
    <source>
        <dbReference type="ARBA" id="ARBA00022519"/>
    </source>
</evidence>
<dbReference type="InterPro" id="IPR055348">
    <property type="entry name" value="DctQ"/>
</dbReference>
<evidence type="ECO:0000256" key="1">
    <source>
        <dbReference type="ARBA" id="ARBA00004429"/>
    </source>
</evidence>
<comment type="subcellular location">
    <subcellularLocation>
        <location evidence="1">Cell inner membrane</location>
        <topology evidence="1">Multi-pass membrane protein</topology>
    </subcellularLocation>
</comment>
<reference evidence="11 12" key="1">
    <citation type="submission" date="2022-04" db="EMBL/GenBank/DDBJ databases">
        <title>Halobacillus sp. isolated from saltern.</title>
        <authorList>
            <person name="Won M."/>
            <person name="Lee C.-M."/>
            <person name="Woen H.-Y."/>
            <person name="Kwon S.-W."/>
        </authorList>
    </citation>
    <scope>NUCLEOTIDE SEQUENCE [LARGE SCALE GENOMIC DNA]</scope>
    <source>
        <strain evidence="11 12">SSTM10-2</strain>
    </source>
</reference>
<dbReference type="EMBL" id="CP095074">
    <property type="protein sequence ID" value="UOQ91838.1"/>
    <property type="molecule type" value="Genomic_DNA"/>
</dbReference>
<keyword evidence="2" id="KW-0813">Transport</keyword>
<feature type="domain" description="Tripartite ATP-independent periplasmic transporters DctQ component" evidence="10">
    <location>
        <begin position="23"/>
        <end position="153"/>
    </location>
</feature>
<keyword evidence="7 9" id="KW-0472">Membrane</keyword>
<dbReference type="PANTHER" id="PTHR35011:SF10">
    <property type="entry name" value="TRAP TRANSPORTER SMALL PERMEASE PROTEIN"/>
    <property type="match status" value="1"/>
</dbReference>
<keyword evidence="3" id="KW-1003">Cell membrane</keyword>
<comment type="similarity">
    <text evidence="8">Belongs to the TRAP transporter small permease family.</text>
</comment>
<dbReference type="InterPro" id="IPR007387">
    <property type="entry name" value="TRAP_DctQ"/>
</dbReference>
<keyword evidence="12" id="KW-1185">Reference proteome</keyword>